<dbReference type="Proteomes" id="UP001603857">
    <property type="component" value="Unassembled WGS sequence"/>
</dbReference>
<evidence type="ECO:0000256" key="2">
    <source>
        <dbReference type="ARBA" id="ARBA00022472"/>
    </source>
</evidence>
<dbReference type="Gene3D" id="1.25.70.10">
    <property type="entry name" value="Transcription termination factor 3, mitochondrial"/>
    <property type="match status" value="1"/>
</dbReference>
<dbReference type="GO" id="GO:0006353">
    <property type="term" value="P:DNA-templated transcription termination"/>
    <property type="evidence" value="ECO:0007669"/>
    <property type="project" value="UniProtKB-KW"/>
</dbReference>
<feature type="region of interest" description="Disordered" evidence="5">
    <location>
        <begin position="391"/>
        <end position="438"/>
    </location>
</feature>
<keyword evidence="4" id="KW-0175">Coiled coil</keyword>
<evidence type="ECO:0000256" key="5">
    <source>
        <dbReference type="SAM" id="MobiDB-lite"/>
    </source>
</evidence>
<keyword evidence="7" id="KW-1185">Reference proteome</keyword>
<keyword evidence="2" id="KW-0805">Transcription regulation</keyword>
<proteinExistence type="inferred from homology"/>
<dbReference type="InterPro" id="IPR040289">
    <property type="entry name" value="MBP2C"/>
</dbReference>
<evidence type="ECO:0000256" key="1">
    <source>
        <dbReference type="ARBA" id="ARBA00007692"/>
    </source>
</evidence>
<evidence type="ECO:0000313" key="6">
    <source>
        <dbReference type="EMBL" id="KAL2321060.1"/>
    </source>
</evidence>
<name>A0ABD1LC00_9FABA</name>
<dbReference type="PANTHER" id="PTHR35502:SF2">
    <property type="entry name" value="PROTEIN MICROTUBULE BINDING PROTEIN 2C"/>
    <property type="match status" value="1"/>
</dbReference>
<dbReference type="SMART" id="SM00733">
    <property type="entry name" value="Mterf"/>
    <property type="match status" value="3"/>
</dbReference>
<dbReference type="InterPro" id="IPR038538">
    <property type="entry name" value="MTERF_sf"/>
</dbReference>
<comment type="similarity">
    <text evidence="1">Belongs to the mTERF family.</text>
</comment>
<feature type="compositionally biased region" description="Polar residues" evidence="5">
    <location>
        <begin position="414"/>
        <end position="430"/>
    </location>
</feature>
<reference evidence="6 7" key="1">
    <citation type="submission" date="2024-08" db="EMBL/GenBank/DDBJ databases">
        <title>Insights into the chromosomal genome structure of Flemingia macrophylla.</title>
        <authorList>
            <person name="Ding Y."/>
            <person name="Zhao Y."/>
            <person name="Bi W."/>
            <person name="Wu M."/>
            <person name="Zhao G."/>
            <person name="Gong Y."/>
            <person name="Li W."/>
            <person name="Zhang P."/>
        </authorList>
    </citation>
    <scope>NUCLEOTIDE SEQUENCE [LARGE SCALE GENOMIC DNA]</scope>
    <source>
        <strain evidence="6">DYQJB</strain>
        <tissue evidence="6">Leaf</tissue>
    </source>
</reference>
<evidence type="ECO:0000256" key="4">
    <source>
        <dbReference type="SAM" id="Coils"/>
    </source>
</evidence>
<comment type="caution">
    <text evidence="6">The sequence shown here is derived from an EMBL/GenBank/DDBJ whole genome shotgun (WGS) entry which is preliminary data.</text>
</comment>
<dbReference type="AlphaFoldDB" id="A0ABD1LC00"/>
<evidence type="ECO:0000256" key="3">
    <source>
        <dbReference type="ARBA" id="ARBA00022946"/>
    </source>
</evidence>
<feature type="compositionally biased region" description="Basic and acidic residues" evidence="5">
    <location>
        <begin position="401"/>
        <end position="413"/>
    </location>
</feature>
<feature type="coiled-coil region" evidence="4">
    <location>
        <begin position="486"/>
        <end position="520"/>
    </location>
</feature>
<gene>
    <name evidence="6" type="ORF">Fmac_030029</name>
</gene>
<sequence>MNVIILEKVKRSKCKWLTGWKHKEVIETETETETVQMGKVKEQKMKENHRQVPLASYDVSAGIPKGRLPKRKTSSRDSSPWWASALRLLDVVGTGGVLLLCCGDVIHLWPIKYETYLHNGMTSLSNSHSLSSHSSLCSMSYEKPSSPSRSTVHVAPKLTSLLQNHPLYPPTHAKLSLEFKVKILCLEVMSVDTGKALSQNPDLRTVSMESIHSIISFLVSKGLLENDLPRIFGTCPKILTSDIRTDLNPVFDFILQDLKDLVALANQDSILLVSNVENTLIPKLKFLETLGLSKDEVRSMVLRCKAVFYLDPYLDANSRFSRLIILPSMLQSNFTLDLVRRRKQLDGAGGTDTIKPVHISFKPHWVLLLLLECMLLIYFWETISGQATDSKSRNVAQSIPAKKEKDHGEKEQGKNGSNDADSYSMPSSRSLDSEKDSEELDMLKDQVEELQRKLLEKDELLKCYTAFWDLRSPFPQIKLANKQVALEKIQWEAMTSNKKVDKLQDELDSMQADISSFTLLLEGLTKTDCEIHRRL</sequence>
<dbReference type="PANTHER" id="PTHR35502">
    <property type="entry name" value="PROTEIN MICROTUBULE BINDING PROTEIN 2C"/>
    <property type="match status" value="1"/>
</dbReference>
<keyword evidence="2" id="KW-0804">Transcription</keyword>
<dbReference type="EMBL" id="JBGMDY010000010">
    <property type="protein sequence ID" value="KAL2321060.1"/>
    <property type="molecule type" value="Genomic_DNA"/>
</dbReference>
<dbReference type="Pfam" id="PF02536">
    <property type="entry name" value="mTERF"/>
    <property type="match status" value="1"/>
</dbReference>
<protein>
    <submittedName>
        <fullName evidence="6">Uncharacterized protein</fullName>
    </submittedName>
</protein>
<organism evidence="6 7">
    <name type="scientific">Flemingia macrophylla</name>
    <dbReference type="NCBI Taxonomy" id="520843"/>
    <lineage>
        <taxon>Eukaryota</taxon>
        <taxon>Viridiplantae</taxon>
        <taxon>Streptophyta</taxon>
        <taxon>Embryophyta</taxon>
        <taxon>Tracheophyta</taxon>
        <taxon>Spermatophyta</taxon>
        <taxon>Magnoliopsida</taxon>
        <taxon>eudicotyledons</taxon>
        <taxon>Gunneridae</taxon>
        <taxon>Pentapetalae</taxon>
        <taxon>rosids</taxon>
        <taxon>fabids</taxon>
        <taxon>Fabales</taxon>
        <taxon>Fabaceae</taxon>
        <taxon>Papilionoideae</taxon>
        <taxon>50 kb inversion clade</taxon>
        <taxon>NPAAA clade</taxon>
        <taxon>indigoferoid/millettioid clade</taxon>
        <taxon>Phaseoleae</taxon>
        <taxon>Flemingia</taxon>
    </lineage>
</organism>
<accession>A0ABD1LC00</accession>
<keyword evidence="2" id="KW-0806">Transcription termination</keyword>
<evidence type="ECO:0000313" key="7">
    <source>
        <dbReference type="Proteomes" id="UP001603857"/>
    </source>
</evidence>
<dbReference type="InterPro" id="IPR003690">
    <property type="entry name" value="MTERF"/>
</dbReference>
<keyword evidence="3" id="KW-0809">Transit peptide</keyword>